<dbReference type="InterPro" id="IPR001077">
    <property type="entry name" value="COMT_C"/>
</dbReference>
<dbReference type="PROSITE" id="PS51683">
    <property type="entry name" value="SAM_OMT_II"/>
    <property type="match status" value="1"/>
</dbReference>
<evidence type="ECO:0000256" key="3">
    <source>
        <dbReference type="ARBA" id="ARBA00022691"/>
    </source>
</evidence>
<keyword evidence="1" id="KW-0489">Methyltransferase</keyword>
<dbReference type="SUPFAM" id="SSF53335">
    <property type="entry name" value="S-adenosyl-L-methionine-dependent methyltransferases"/>
    <property type="match status" value="1"/>
</dbReference>
<evidence type="ECO:0000259" key="4">
    <source>
        <dbReference type="Pfam" id="PF00891"/>
    </source>
</evidence>
<dbReference type="InterPro" id="IPR036390">
    <property type="entry name" value="WH_DNA-bd_sf"/>
</dbReference>
<protein>
    <submittedName>
        <fullName evidence="6">Uncharacterized protein</fullName>
    </submittedName>
</protein>
<dbReference type="GO" id="GO:0008757">
    <property type="term" value="F:S-adenosylmethionine-dependent methyltransferase activity"/>
    <property type="evidence" value="ECO:0007669"/>
    <property type="project" value="UniProtKB-ARBA"/>
</dbReference>
<name>A0AAV0GTX2_9ROSI</name>
<dbReference type="Pfam" id="PF08100">
    <property type="entry name" value="Dimerisation"/>
    <property type="match status" value="1"/>
</dbReference>
<accession>A0AAV0GTX2</accession>
<dbReference type="PIRSF" id="PIRSF005739">
    <property type="entry name" value="O-mtase"/>
    <property type="match status" value="1"/>
</dbReference>
<feature type="domain" description="O-methyltransferase C-terminal" evidence="4">
    <location>
        <begin position="253"/>
        <end position="336"/>
    </location>
</feature>
<dbReference type="InterPro" id="IPR036388">
    <property type="entry name" value="WH-like_DNA-bd_sf"/>
</dbReference>
<dbReference type="Gene3D" id="3.40.50.150">
    <property type="entry name" value="Vaccinia Virus protein VP39"/>
    <property type="match status" value="2"/>
</dbReference>
<keyword evidence="7" id="KW-1185">Reference proteome</keyword>
<dbReference type="Gene3D" id="1.10.10.10">
    <property type="entry name" value="Winged helix-like DNA-binding domain superfamily/Winged helix DNA-binding domain"/>
    <property type="match status" value="1"/>
</dbReference>
<dbReference type="GO" id="GO:0009717">
    <property type="term" value="P:isoflavonoid biosynthetic process"/>
    <property type="evidence" value="ECO:0007669"/>
    <property type="project" value="UniProtKB-ARBA"/>
</dbReference>
<dbReference type="InterPro" id="IPR012967">
    <property type="entry name" value="COMT_dimerisation"/>
</dbReference>
<evidence type="ECO:0000313" key="6">
    <source>
        <dbReference type="EMBL" id="CAI0376159.1"/>
    </source>
</evidence>
<dbReference type="EMBL" id="CAMGYJ010000002">
    <property type="protein sequence ID" value="CAI0376159.1"/>
    <property type="molecule type" value="Genomic_DNA"/>
</dbReference>
<organism evidence="6 7">
    <name type="scientific">Linum tenue</name>
    <dbReference type="NCBI Taxonomy" id="586396"/>
    <lineage>
        <taxon>Eukaryota</taxon>
        <taxon>Viridiplantae</taxon>
        <taxon>Streptophyta</taxon>
        <taxon>Embryophyta</taxon>
        <taxon>Tracheophyta</taxon>
        <taxon>Spermatophyta</taxon>
        <taxon>Magnoliopsida</taxon>
        <taxon>eudicotyledons</taxon>
        <taxon>Gunneridae</taxon>
        <taxon>Pentapetalae</taxon>
        <taxon>rosids</taxon>
        <taxon>fabids</taxon>
        <taxon>Malpighiales</taxon>
        <taxon>Linaceae</taxon>
        <taxon>Linum</taxon>
    </lineage>
</organism>
<evidence type="ECO:0000259" key="5">
    <source>
        <dbReference type="Pfam" id="PF08100"/>
    </source>
</evidence>
<dbReference type="InterPro" id="IPR016461">
    <property type="entry name" value="COMT-like"/>
</dbReference>
<dbReference type="PANTHER" id="PTHR11746">
    <property type="entry name" value="O-METHYLTRANSFERASE"/>
    <property type="match status" value="1"/>
</dbReference>
<keyword evidence="3" id="KW-0949">S-adenosyl-L-methionine</keyword>
<dbReference type="SUPFAM" id="SSF46785">
    <property type="entry name" value="Winged helix' DNA-binding domain"/>
    <property type="match status" value="1"/>
</dbReference>
<dbReference type="FunFam" id="1.10.10.10:FF:000213">
    <property type="entry name" value="Coniferyl alcohol 9-O-methyltransferase"/>
    <property type="match status" value="1"/>
</dbReference>
<evidence type="ECO:0000313" key="7">
    <source>
        <dbReference type="Proteomes" id="UP001154282"/>
    </source>
</evidence>
<reference evidence="6" key="1">
    <citation type="submission" date="2022-08" db="EMBL/GenBank/DDBJ databases">
        <authorList>
            <person name="Gutierrez-Valencia J."/>
        </authorList>
    </citation>
    <scope>NUCLEOTIDE SEQUENCE</scope>
</reference>
<evidence type="ECO:0000256" key="1">
    <source>
        <dbReference type="ARBA" id="ARBA00022603"/>
    </source>
</evidence>
<dbReference type="InterPro" id="IPR029063">
    <property type="entry name" value="SAM-dependent_MTases_sf"/>
</dbReference>
<comment type="caution">
    <text evidence="6">The sequence shown here is derived from an EMBL/GenBank/DDBJ whole genome shotgun (WGS) entry which is preliminary data.</text>
</comment>
<keyword evidence="2" id="KW-0808">Transferase</keyword>
<dbReference type="AlphaFoldDB" id="A0AAV0GTX2"/>
<feature type="domain" description="O-methyltransferase C-terminal" evidence="4">
    <location>
        <begin position="124"/>
        <end position="242"/>
    </location>
</feature>
<dbReference type="Proteomes" id="UP001154282">
    <property type="component" value="Unassembled WGS sequence"/>
</dbReference>
<feature type="domain" description="O-methyltransferase dimerisation" evidence="5">
    <location>
        <begin position="19"/>
        <end position="103"/>
    </location>
</feature>
<dbReference type="GO" id="GO:0046983">
    <property type="term" value="F:protein dimerization activity"/>
    <property type="evidence" value="ECO:0007669"/>
    <property type="project" value="InterPro"/>
</dbReference>
<dbReference type="GO" id="GO:0032259">
    <property type="term" value="P:methylation"/>
    <property type="evidence" value="ECO:0007669"/>
    <property type="project" value="UniProtKB-KW"/>
</dbReference>
<dbReference type="Pfam" id="PF00891">
    <property type="entry name" value="Methyltransf_2"/>
    <property type="match status" value="2"/>
</dbReference>
<proteinExistence type="predicted"/>
<evidence type="ECO:0000256" key="2">
    <source>
        <dbReference type="ARBA" id="ARBA00022679"/>
    </source>
</evidence>
<gene>
    <name evidence="6" type="ORF">LITE_LOCUS887</name>
</gene>
<dbReference type="GO" id="GO:0008171">
    <property type="term" value="F:O-methyltransferase activity"/>
    <property type="evidence" value="ECO:0007669"/>
    <property type="project" value="InterPro"/>
</dbReference>
<sequence>MEMDAATAIELLDAQPRVWDHCLGYINAMTVQCAVELEIADVVHGHGQPISLDELAAAIGISPVKAPFLSRLMRMLVHLGYFVEEEGEERYTVAPLCQFLLKDNPFNARAYIVCMNHPNMVDPWRHMSAWFRTCENDVVPTPGGGGGPPPPFTLAHGGKKVYEVCSSDPPFGKMFDEAMGGDSWMFSRALVAKCKDAFEGLSSLVDVGGSTGDTAKVIAETFPGIHCTVFDLPHVVADAASAEETRPSNLSYWVLIDWPDEPCLKVLKQCKKALSNNNGGKGKVMIVDHVMGHESCSDKSSMGTSLLFDLGVMACLEGYVRTEEQWAKLFSDAGFSDYTITPVAGLRLLIQVYP</sequence>